<comment type="caution">
    <text evidence="8">The sequence shown here is derived from an EMBL/GenBank/DDBJ whole genome shotgun (WGS) entry which is preliminary data.</text>
</comment>
<dbReference type="InterPro" id="IPR050210">
    <property type="entry name" value="tRNA_Adenine-N(6)_MTase"/>
</dbReference>
<organism evidence="8 9">
    <name type="scientific">Vibrio stylophorae</name>
    <dbReference type="NCBI Taxonomy" id="659351"/>
    <lineage>
        <taxon>Bacteria</taxon>
        <taxon>Pseudomonadati</taxon>
        <taxon>Pseudomonadota</taxon>
        <taxon>Gammaproteobacteria</taxon>
        <taxon>Vibrionales</taxon>
        <taxon>Vibrionaceae</taxon>
        <taxon>Vibrio</taxon>
    </lineage>
</organism>
<evidence type="ECO:0000256" key="1">
    <source>
        <dbReference type="ARBA" id="ARBA00022490"/>
    </source>
</evidence>
<evidence type="ECO:0000256" key="6">
    <source>
        <dbReference type="HAMAP-Rule" id="MF_01872"/>
    </source>
</evidence>
<dbReference type="InterPro" id="IPR029063">
    <property type="entry name" value="SAM-dependent_MTases_sf"/>
</dbReference>
<dbReference type="InterPro" id="IPR007848">
    <property type="entry name" value="Small_mtfrase_dom"/>
</dbReference>
<keyword evidence="3 6" id="KW-0808">Transferase</keyword>
<comment type="similarity">
    <text evidence="6">Belongs to the methyltransferase superfamily. tRNA (adenine-N(6)-)-methyltransferase family.</text>
</comment>
<dbReference type="PANTHER" id="PTHR47739">
    <property type="entry name" value="TRNA1(VAL) (ADENINE(37)-N6)-METHYLTRANSFERASE"/>
    <property type="match status" value="1"/>
</dbReference>
<dbReference type="InterPro" id="IPR022882">
    <property type="entry name" value="tRNA_adenine-N6_MeTrfase"/>
</dbReference>
<evidence type="ECO:0000256" key="3">
    <source>
        <dbReference type="ARBA" id="ARBA00022679"/>
    </source>
</evidence>
<dbReference type="Pfam" id="PF05175">
    <property type="entry name" value="MTS"/>
    <property type="match status" value="1"/>
</dbReference>
<proteinExistence type="inferred from homology"/>
<evidence type="ECO:0000256" key="4">
    <source>
        <dbReference type="ARBA" id="ARBA00022691"/>
    </source>
</evidence>
<accession>A0ABN8DNF1</accession>
<name>A0ABN8DNF1_9VIBR</name>
<dbReference type="GO" id="GO:0008168">
    <property type="term" value="F:methyltransferase activity"/>
    <property type="evidence" value="ECO:0007669"/>
    <property type="project" value="UniProtKB-KW"/>
</dbReference>
<dbReference type="CDD" id="cd02440">
    <property type="entry name" value="AdoMet_MTases"/>
    <property type="match status" value="1"/>
</dbReference>
<evidence type="ECO:0000256" key="2">
    <source>
        <dbReference type="ARBA" id="ARBA00022603"/>
    </source>
</evidence>
<dbReference type="GO" id="GO:0032259">
    <property type="term" value="P:methylation"/>
    <property type="evidence" value="ECO:0007669"/>
    <property type="project" value="UniProtKB-KW"/>
</dbReference>
<dbReference type="Gene3D" id="3.40.50.150">
    <property type="entry name" value="Vaccinia Virus protein VP39"/>
    <property type="match status" value="1"/>
</dbReference>
<sequence length="229" mass="25280">MSTDAVILGAWSWLPFQGNILDLGCGTGVLSLMCAQRQENIRIHALDIAKSAIETCQDNVLQSPWAHRIDVIHQSVQDWQQQHIAQYDAIICNPPYFGHGLQAQKTDRATARHDDQLSQTALLSSLRQLLKPTAVASLILPTYEAQQLIAQASEHQLYCIAQLAIHTTAKKPCQRIAFCLSPTPAVMHTASLTIHDGAGYDANFIALTRDFYLKFDSEGDTERSSTGHS</sequence>
<protein>
    <recommendedName>
        <fullName evidence="6">tRNA1(Val) (adenine(37)-N6)-methyltransferase</fullName>
        <ecNumber evidence="6">2.1.1.223</ecNumber>
    </recommendedName>
    <alternativeName>
        <fullName evidence="6">tRNA m6A37 methyltransferase</fullName>
    </alternativeName>
</protein>
<reference evidence="8" key="1">
    <citation type="submission" date="2021-11" db="EMBL/GenBank/DDBJ databases">
        <authorList>
            <person name="Rodrigo-Torres L."/>
            <person name="Arahal R. D."/>
            <person name="Lucena T."/>
        </authorList>
    </citation>
    <scope>NUCLEOTIDE SEQUENCE</scope>
    <source>
        <strain evidence="8">CECT 7929</strain>
    </source>
</reference>
<dbReference type="InterPro" id="IPR002052">
    <property type="entry name" value="DNA_methylase_N6_adenine_CS"/>
</dbReference>
<keyword evidence="2 6" id="KW-0489">Methyltransferase</keyword>
<dbReference type="PROSITE" id="PS00092">
    <property type="entry name" value="N6_MTASE"/>
    <property type="match status" value="1"/>
</dbReference>
<comment type="subcellular location">
    <subcellularLocation>
        <location evidence="6">Cytoplasm</location>
    </subcellularLocation>
</comment>
<evidence type="ECO:0000259" key="7">
    <source>
        <dbReference type="Pfam" id="PF05175"/>
    </source>
</evidence>
<evidence type="ECO:0000313" key="8">
    <source>
        <dbReference type="EMBL" id="CAH0532671.1"/>
    </source>
</evidence>
<comment type="function">
    <text evidence="6">Specifically methylates the adenine in position 37 of tRNA(1)(Val) (anticodon cmo5UAC).</text>
</comment>
<dbReference type="EC" id="2.1.1.223" evidence="6"/>
<dbReference type="PANTHER" id="PTHR47739:SF1">
    <property type="entry name" value="TRNA1(VAL) (ADENINE(37)-N6)-METHYLTRANSFERASE"/>
    <property type="match status" value="1"/>
</dbReference>
<keyword evidence="5 6" id="KW-0819">tRNA processing</keyword>
<comment type="catalytic activity">
    <reaction evidence="6">
        <text>adenosine(37) in tRNA1(Val) + S-adenosyl-L-methionine = N(6)-methyladenosine(37) in tRNA1(Val) + S-adenosyl-L-homocysteine + H(+)</text>
        <dbReference type="Rhea" id="RHEA:43160"/>
        <dbReference type="Rhea" id="RHEA-COMP:10369"/>
        <dbReference type="Rhea" id="RHEA-COMP:10370"/>
        <dbReference type="ChEBI" id="CHEBI:15378"/>
        <dbReference type="ChEBI" id="CHEBI:57856"/>
        <dbReference type="ChEBI" id="CHEBI:59789"/>
        <dbReference type="ChEBI" id="CHEBI:74411"/>
        <dbReference type="ChEBI" id="CHEBI:74449"/>
        <dbReference type="EC" id="2.1.1.223"/>
    </reaction>
</comment>
<keyword evidence="9" id="KW-1185">Reference proteome</keyword>
<dbReference type="SUPFAM" id="SSF53335">
    <property type="entry name" value="S-adenosyl-L-methionine-dependent methyltransferases"/>
    <property type="match status" value="1"/>
</dbReference>
<evidence type="ECO:0000313" key="9">
    <source>
        <dbReference type="Proteomes" id="UP000838672"/>
    </source>
</evidence>
<dbReference type="Proteomes" id="UP000838672">
    <property type="component" value="Unassembled WGS sequence"/>
</dbReference>
<gene>
    <name evidence="8" type="primary">yfiC</name>
    <name evidence="8" type="ORF">VST7929_00512</name>
</gene>
<evidence type="ECO:0000256" key="5">
    <source>
        <dbReference type="ARBA" id="ARBA00022694"/>
    </source>
</evidence>
<dbReference type="HAMAP" id="MF_01872">
    <property type="entry name" value="tRNA_methyltr_YfiC"/>
    <property type="match status" value="1"/>
</dbReference>
<feature type="domain" description="Methyltransferase small" evidence="7">
    <location>
        <begin position="16"/>
        <end position="98"/>
    </location>
</feature>
<keyword evidence="4 6" id="KW-0949">S-adenosyl-L-methionine</keyword>
<dbReference type="PRINTS" id="PR00507">
    <property type="entry name" value="N12N6MTFRASE"/>
</dbReference>
<keyword evidence="1 6" id="KW-0963">Cytoplasm</keyword>
<dbReference type="EMBL" id="CAKLDI010000001">
    <property type="protein sequence ID" value="CAH0532671.1"/>
    <property type="molecule type" value="Genomic_DNA"/>
</dbReference>